<dbReference type="InterPro" id="IPR016160">
    <property type="entry name" value="Ald_DH_CS_CYS"/>
</dbReference>
<dbReference type="Pfam" id="PF00171">
    <property type="entry name" value="Aldedh"/>
    <property type="match status" value="1"/>
</dbReference>
<evidence type="ECO:0000256" key="1">
    <source>
        <dbReference type="ARBA" id="ARBA00004786"/>
    </source>
</evidence>
<dbReference type="InterPro" id="IPR024089">
    <property type="entry name" value="PRODH_PutA_dom_I/II"/>
</dbReference>
<proteinExistence type="inferred from homology"/>
<evidence type="ECO:0000256" key="3">
    <source>
        <dbReference type="ARBA" id="ARBA00023027"/>
    </source>
</evidence>
<comment type="cofactor">
    <cofactor evidence="5">
        <name>FAD</name>
        <dbReference type="ChEBI" id="CHEBI:57692"/>
    </cofactor>
</comment>
<evidence type="ECO:0000313" key="10">
    <source>
        <dbReference type="EMBL" id="OAN43933.1"/>
    </source>
</evidence>
<dbReference type="InterPro" id="IPR025703">
    <property type="entry name" value="Bifunct_PutA"/>
</dbReference>
<organism evidence="10 11">
    <name type="scientific">Paramagnetospirillum marisnigri</name>
    <dbReference type="NCBI Taxonomy" id="1285242"/>
    <lineage>
        <taxon>Bacteria</taxon>
        <taxon>Pseudomonadati</taxon>
        <taxon>Pseudomonadota</taxon>
        <taxon>Alphaproteobacteria</taxon>
        <taxon>Rhodospirillales</taxon>
        <taxon>Magnetospirillaceae</taxon>
        <taxon>Paramagnetospirillum</taxon>
    </lineage>
</organism>
<sequence>MIQTSGFASDPSRAALHQLKAADQGSLVPFLAHSVPLSTDQRRKILAQARAMVELARTHRPHFLDLDGFLAEYRLSTPEGVALMCLAEALLRIPDAATQDRLIDDKLGAAHWEEHLGHSPSSFVNASTWALMFGARGLHPVKPGAVRSLAERLGHAVMRRALIAAMGLLGRQFVMGRSIEEALAHSAEWEAKGYRHSFDMLGEAARTGEAARHYFDSYAESIAAVGRASAGRGPVAGPGISVKLSALHPRYEMAQRQRVRAELIPRLLELCRLAKDVNIGLTVDAEEADRLDLSLDAVAAALAEPSLAGWDGFGLAVQAYQTRAQALIGWLADQARAGRRRLMLRLVKGAYWDSEIKRAQERGLDAYPVFTTKAATDISYLACAAAALAAGDVIFPQFATHNAHTMAAVAELAGSRADWEFQRLHGMGESLYHQMVPGRPCRTYAPVGSHQDLLPYLVRRLLENGANTSFVNRLADSALPVAEVVGDPLDRLDAPSPIPQPRDLFAAERINSRGLDLACPLALAELEKGLAKVPPAPSPPDADPEQAMTTAATAFAAWDGLGAPARAALLDKAADALEADRVGLMALAIIEAGKTIPDALAEIREAVDFLRFYAAESRRLFAPHHLPGPVGEANTLSLRGRGVFVCISPWNFPLAIFVGQVAAALAAGNTVVAKPAEQTPLMAARAVRLLHAAGIPKEVLHLVPGGPAIGAALVSHPAVAGVAFTGSTATAKSIQRALAAKDGPIVPLIAETGGINAMIADSSALTEQLLGDVMESAFRSAGQRCSALRLLLIQREAWVKLEPMLVGAMAELVVGDPKDLASDIGPVIDAEAKAMLEAHAERMAGCSRLVAQAPSTSGGLFFAPRVFELADAKRLDTEVFGPILHVVAWESQGLDAVIDTVAASGYGLTLGIHSRIDATIDHIRARLRVGNVYVNRSMIGAVVGSQPFGGQGLSGTGPKAGGPNTLLRYAAETCLSVNTAAAGGDAAFLAGQQG</sequence>
<comment type="caution">
    <text evidence="10">The sequence shown here is derived from an EMBL/GenBank/DDBJ whole genome shotgun (WGS) entry which is preliminary data.</text>
</comment>
<dbReference type="InterPro" id="IPR016161">
    <property type="entry name" value="Ald_DH/histidinol_DH"/>
</dbReference>
<feature type="active site" evidence="6">
    <location>
        <position position="785"/>
    </location>
</feature>
<evidence type="ECO:0000313" key="11">
    <source>
        <dbReference type="Proteomes" id="UP000078428"/>
    </source>
</evidence>
<dbReference type="InterPro" id="IPR002872">
    <property type="entry name" value="Proline_DH_dom"/>
</dbReference>
<keyword evidence="11" id="KW-1185">Reference proteome</keyword>
<dbReference type="Gene3D" id="1.20.5.460">
    <property type="entry name" value="Single helix bin"/>
    <property type="match status" value="1"/>
</dbReference>
<comment type="similarity">
    <text evidence="5">In the N-terminal section; belongs to the proline dehydrogenase family.</text>
</comment>
<dbReference type="EMBL" id="LWQT01000120">
    <property type="protein sequence ID" value="OAN43933.1"/>
    <property type="molecule type" value="Genomic_DNA"/>
</dbReference>
<dbReference type="RefSeq" id="WP_068495727.1">
    <property type="nucleotide sequence ID" value="NZ_LWQT01000120.1"/>
</dbReference>
<keyword evidence="5" id="KW-0285">Flavoprotein</keyword>
<dbReference type="InterPro" id="IPR016162">
    <property type="entry name" value="Ald_DH_N"/>
</dbReference>
<dbReference type="FunFam" id="3.40.309.10:FF:000005">
    <property type="entry name" value="1-pyrroline-5-carboxylate dehydrogenase 1"/>
    <property type="match status" value="1"/>
</dbReference>
<dbReference type="SUPFAM" id="SSF51730">
    <property type="entry name" value="FAD-linked oxidoreductase"/>
    <property type="match status" value="1"/>
</dbReference>
<dbReference type="STRING" id="1285242.A6A04_08590"/>
<dbReference type="InterPro" id="IPR050485">
    <property type="entry name" value="Proline_metab_enzyme"/>
</dbReference>
<dbReference type="CDD" id="cd07125">
    <property type="entry name" value="ALDH_PutA-P5CDH"/>
    <property type="match status" value="1"/>
</dbReference>
<feature type="domain" description="Proline dehydrogenase PutA" evidence="9">
    <location>
        <begin position="66"/>
        <end position="173"/>
    </location>
</feature>
<reference evidence="10 11" key="1">
    <citation type="submission" date="2016-04" db="EMBL/GenBank/DDBJ databases">
        <title>Draft genome sequence of freshwater magnetotactic bacteria Magnetospirillum marisnigri SP-1 and Magnetospirillum moscoviense BB-1.</title>
        <authorList>
            <person name="Koziaeva V."/>
            <person name="Dziuba M.V."/>
            <person name="Ivanov T.M."/>
            <person name="Kuznetsov B."/>
            <person name="Grouzdev D.S."/>
        </authorList>
    </citation>
    <scope>NUCLEOTIDE SEQUENCE [LARGE SCALE GENOMIC DNA]</scope>
    <source>
        <strain evidence="10 11">SP-1</strain>
    </source>
</reference>
<dbReference type="InterPro" id="IPR016163">
    <property type="entry name" value="Ald_DH_C"/>
</dbReference>
<evidence type="ECO:0000256" key="6">
    <source>
        <dbReference type="PIRSR" id="PIRSR000197-1"/>
    </source>
</evidence>
<evidence type="ECO:0000259" key="7">
    <source>
        <dbReference type="Pfam" id="PF00171"/>
    </source>
</evidence>
<dbReference type="PANTHER" id="PTHR42862:SF1">
    <property type="entry name" value="DELTA-1-PYRROLINE-5-CARBOXYLATE DEHYDROGENASE 2, ISOFORM A-RELATED"/>
    <property type="match status" value="1"/>
</dbReference>
<dbReference type="PANTHER" id="PTHR42862">
    <property type="entry name" value="DELTA-1-PYRROLINE-5-CARBOXYLATE DEHYDROGENASE 1, ISOFORM A-RELATED"/>
    <property type="match status" value="1"/>
</dbReference>
<accession>A0A178M5V3</accession>
<keyword evidence="5" id="KW-0274">FAD</keyword>
<dbReference type="PROSITE" id="PS00070">
    <property type="entry name" value="ALDEHYDE_DEHYDR_CYS"/>
    <property type="match status" value="1"/>
</dbReference>
<dbReference type="InterPro" id="IPR024082">
    <property type="entry name" value="PRODH_PutA_dom_II"/>
</dbReference>
<dbReference type="GO" id="GO:0003677">
    <property type="term" value="F:DNA binding"/>
    <property type="evidence" value="ECO:0007669"/>
    <property type="project" value="UniProtKB-KW"/>
</dbReference>
<keyword evidence="2 5" id="KW-0560">Oxidoreductase</keyword>
<dbReference type="Gene3D" id="3.40.605.10">
    <property type="entry name" value="Aldehyde Dehydrogenase, Chain A, domain 1"/>
    <property type="match status" value="1"/>
</dbReference>
<keyword evidence="5" id="KW-0804">Transcription</keyword>
<dbReference type="GO" id="GO:0010133">
    <property type="term" value="P:L-proline catabolic process to L-glutamate"/>
    <property type="evidence" value="ECO:0007669"/>
    <property type="project" value="UniProtKB-UniRule"/>
</dbReference>
<evidence type="ECO:0000256" key="2">
    <source>
        <dbReference type="ARBA" id="ARBA00023002"/>
    </source>
</evidence>
<protein>
    <recommendedName>
        <fullName evidence="5">Bifunctional protein PutA</fullName>
    </recommendedName>
    <domain>
        <recommendedName>
            <fullName evidence="5">Proline dehydrogenase</fullName>
            <ecNumber evidence="5">1.5.5.2</ecNumber>
        </recommendedName>
        <alternativeName>
            <fullName evidence="5">Proline oxidase</fullName>
        </alternativeName>
    </domain>
    <domain>
        <recommendedName>
            <fullName evidence="5">Delta-1-pyrroline-5-carboxylate dehydrogenase</fullName>
            <shortName evidence="5">P5C dehydrogenase</shortName>
            <ecNumber evidence="5">1.2.1.88</ecNumber>
        </recommendedName>
        <alternativeName>
            <fullName evidence="5">L-glutamate gamma-semialdehyde dehydrogenase</fullName>
        </alternativeName>
    </domain>
</protein>
<comment type="pathway">
    <text evidence="1 5">Amino-acid degradation; L-proline degradation into L-glutamate; L-glutamate from L-proline: step 2/2.</text>
</comment>
<dbReference type="GO" id="GO:0003842">
    <property type="term" value="F:L-glutamate gamma-semialdehyde dehydrogenase activity"/>
    <property type="evidence" value="ECO:0007669"/>
    <property type="project" value="UniProtKB-UniRule"/>
</dbReference>
<dbReference type="Proteomes" id="UP000078428">
    <property type="component" value="Unassembled WGS sequence"/>
</dbReference>
<dbReference type="SUPFAM" id="SSF53720">
    <property type="entry name" value="ALDH-like"/>
    <property type="match status" value="1"/>
</dbReference>
<dbReference type="InterPro" id="IPR005933">
    <property type="entry name" value="PutA_C"/>
</dbReference>
<gene>
    <name evidence="10" type="ORF">A6A04_08590</name>
</gene>
<keyword evidence="5" id="KW-0678">Repressor</keyword>
<comment type="catalytic activity">
    <reaction evidence="4 5">
        <text>L-glutamate 5-semialdehyde + NAD(+) + H2O = L-glutamate + NADH + 2 H(+)</text>
        <dbReference type="Rhea" id="RHEA:30235"/>
        <dbReference type="ChEBI" id="CHEBI:15377"/>
        <dbReference type="ChEBI" id="CHEBI:15378"/>
        <dbReference type="ChEBI" id="CHEBI:29985"/>
        <dbReference type="ChEBI" id="CHEBI:57540"/>
        <dbReference type="ChEBI" id="CHEBI:57945"/>
        <dbReference type="ChEBI" id="CHEBI:58066"/>
        <dbReference type="EC" id="1.2.1.88"/>
    </reaction>
</comment>
<evidence type="ECO:0000259" key="8">
    <source>
        <dbReference type="Pfam" id="PF01619"/>
    </source>
</evidence>
<comment type="pathway">
    <text evidence="5">Amino-acid degradation; L-proline degradation into L-glutamate; L-glutamate from L-proline: step 1/2.</text>
</comment>
<dbReference type="GO" id="GO:0009898">
    <property type="term" value="C:cytoplasmic side of plasma membrane"/>
    <property type="evidence" value="ECO:0007669"/>
    <property type="project" value="TreeGrafter"/>
</dbReference>
<dbReference type="AlphaFoldDB" id="A0A178M5V3"/>
<keyword evidence="5" id="KW-0805">Transcription regulation</keyword>
<dbReference type="Pfam" id="PF01619">
    <property type="entry name" value="Pro_dh"/>
    <property type="match status" value="1"/>
</dbReference>
<name>A0A178M5V3_9PROT</name>
<dbReference type="SUPFAM" id="SSF81935">
    <property type="entry name" value="N-terminal domain of bifunctional PutA protein"/>
    <property type="match status" value="1"/>
</dbReference>
<dbReference type="GO" id="GO:0003700">
    <property type="term" value="F:DNA-binding transcription factor activity"/>
    <property type="evidence" value="ECO:0007669"/>
    <property type="project" value="InterPro"/>
</dbReference>
<dbReference type="InterPro" id="IPR015590">
    <property type="entry name" value="Aldehyde_DH_dom"/>
</dbReference>
<comment type="function">
    <text evidence="5">Oxidizes proline to glutamate for use as a carbon and nitrogen source.</text>
</comment>
<feature type="domain" description="Aldehyde dehydrogenase" evidence="7">
    <location>
        <begin position="542"/>
        <end position="970"/>
    </location>
</feature>
<evidence type="ECO:0000259" key="9">
    <source>
        <dbReference type="Pfam" id="PF14850"/>
    </source>
</evidence>
<dbReference type="Pfam" id="PF14850">
    <property type="entry name" value="Pro_dh-DNA_bdg"/>
    <property type="match status" value="1"/>
</dbReference>
<keyword evidence="5" id="KW-0642">Proline metabolism</keyword>
<dbReference type="NCBIfam" id="TIGR01238">
    <property type="entry name" value="D1pyr5carbox3"/>
    <property type="match status" value="1"/>
</dbReference>
<feature type="active site" evidence="6">
    <location>
        <position position="751"/>
    </location>
</feature>
<evidence type="ECO:0000256" key="4">
    <source>
        <dbReference type="ARBA" id="ARBA00048142"/>
    </source>
</evidence>
<dbReference type="EC" id="1.2.1.88" evidence="5"/>
<dbReference type="PIRSF" id="PIRSF000197">
    <property type="entry name" value="Bifunct_PutA"/>
    <property type="match status" value="1"/>
</dbReference>
<comment type="similarity">
    <text evidence="5">In the C-terminal section; belongs to the aldehyde dehydrogenase family.</text>
</comment>
<dbReference type="UniPathway" id="UPA00261">
    <property type="reaction ID" value="UER00373"/>
</dbReference>
<dbReference type="Gene3D" id="3.20.20.220">
    <property type="match status" value="1"/>
</dbReference>
<dbReference type="Gene3D" id="3.40.309.10">
    <property type="entry name" value="Aldehyde Dehydrogenase, Chain A, domain 2"/>
    <property type="match status" value="1"/>
</dbReference>
<keyword evidence="5" id="KW-0238">DNA-binding</keyword>
<comment type="catalytic activity">
    <reaction evidence="5">
        <text>L-proline + a quinone = (S)-1-pyrroline-5-carboxylate + a quinol + H(+)</text>
        <dbReference type="Rhea" id="RHEA:23784"/>
        <dbReference type="ChEBI" id="CHEBI:15378"/>
        <dbReference type="ChEBI" id="CHEBI:17388"/>
        <dbReference type="ChEBI" id="CHEBI:24646"/>
        <dbReference type="ChEBI" id="CHEBI:60039"/>
        <dbReference type="ChEBI" id="CHEBI:132124"/>
        <dbReference type="EC" id="1.5.5.2"/>
    </reaction>
</comment>
<dbReference type="InterPro" id="IPR029041">
    <property type="entry name" value="FAD-linked_oxidoreductase-like"/>
</dbReference>
<evidence type="ECO:0000256" key="5">
    <source>
        <dbReference type="PIRNR" id="PIRNR000197"/>
    </source>
</evidence>
<dbReference type="EC" id="1.5.5.2" evidence="5"/>
<dbReference type="GO" id="GO:0004657">
    <property type="term" value="F:proline dehydrogenase activity"/>
    <property type="evidence" value="ECO:0007669"/>
    <property type="project" value="UniProtKB-UniRule"/>
</dbReference>
<dbReference type="OrthoDB" id="9812625at2"/>
<feature type="domain" description="Proline dehydrogenase" evidence="8">
    <location>
        <begin position="183"/>
        <end position="473"/>
    </location>
</feature>
<keyword evidence="3 5" id="KW-0520">NAD</keyword>